<reference evidence="2" key="1">
    <citation type="submission" date="2011-11" db="EMBL/GenBank/DDBJ databases">
        <title>Complete sequence of Paenibacillus terrae HPL-003.</title>
        <authorList>
            <person name="Shin S.H."/>
            <person name="Kim S."/>
            <person name="Kim J.Y."/>
        </authorList>
    </citation>
    <scope>NUCLEOTIDE SEQUENCE [LARGE SCALE GENOMIC DNA]</scope>
    <source>
        <strain evidence="2">HPL-003</strain>
    </source>
</reference>
<evidence type="ECO:0000313" key="2">
    <source>
        <dbReference type="Proteomes" id="UP000005876"/>
    </source>
</evidence>
<dbReference type="KEGG" id="pta:HPL003_02295"/>
<dbReference type="Proteomes" id="UP000005876">
    <property type="component" value="Chromosome"/>
</dbReference>
<accession>G7VZJ8</accession>
<sequence>MHEVIALQIGRSTLPLSAISLGLQHNFERIDTFENDSAMVSRAEDVVIGPLRGASWR</sequence>
<dbReference type="AlphaFoldDB" id="G7VZJ8"/>
<protein>
    <submittedName>
        <fullName evidence="1">Uncharacterized protein</fullName>
    </submittedName>
</protein>
<dbReference type="EMBL" id="CP003107">
    <property type="protein sequence ID" value="AET57240.1"/>
    <property type="molecule type" value="Genomic_DNA"/>
</dbReference>
<dbReference type="HOGENOM" id="CLU_2992474_0_0_9"/>
<gene>
    <name evidence="1" type="ordered locus">HPL003_02295</name>
</gene>
<reference evidence="1 2" key="3">
    <citation type="journal article" date="2012" name="J. Bacteriol.">
        <title>Genome Sequence of Paenibacillus terrae HPL-003, a Xylanase-Producing Bacterium Isolated from Soil Found in Forest Residue.</title>
        <authorList>
            <person name="Shin S.H."/>
            <person name="Kim S."/>
            <person name="Kim J.Y."/>
            <person name="Song H.Y."/>
            <person name="Cho S.J."/>
            <person name="Kim D.R."/>
            <person name="Lee K.I."/>
            <person name="Lim H.K."/>
            <person name="Park N.J."/>
            <person name="Hwang I.T."/>
            <person name="Yang K.S."/>
        </authorList>
    </citation>
    <scope>NUCLEOTIDE SEQUENCE [LARGE SCALE GENOMIC DNA]</scope>
    <source>
        <strain evidence="1 2">HPL-003</strain>
    </source>
</reference>
<name>G7VZJ8_PAETH</name>
<reference key="2">
    <citation type="submission" date="2011-11" db="EMBL/GenBank/DDBJ databases">
        <authorList>
            <person name="Shin S.H."/>
            <person name="Kim S."/>
            <person name="Kim J.Y."/>
        </authorList>
    </citation>
    <scope>NUCLEOTIDE SEQUENCE</scope>
    <source>
        <strain>HPL-003</strain>
    </source>
</reference>
<evidence type="ECO:0000313" key="1">
    <source>
        <dbReference type="EMBL" id="AET57240.1"/>
    </source>
</evidence>
<proteinExistence type="predicted"/>
<organism evidence="1 2">
    <name type="scientific">Paenibacillus terrae (strain HPL-003)</name>
    <dbReference type="NCBI Taxonomy" id="985665"/>
    <lineage>
        <taxon>Bacteria</taxon>
        <taxon>Bacillati</taxon>
        <taxon>Bacillota</taxon>
        <taxon>Bacilli</taxon>
        <taxon>Bacillales</taxon>
        <taxon>Paenibacillaceae</taxon>
        <taxon>Paenibacillus</taxon>
    </lineage>
</organism>